<proteinExistence type="predicted"/>
<dbReference type="OrthoDB" id="1680725at2"/>
<dbReference type="EMBL" id="WHYR01000011">
    <property type="protein sequence ID" value="MQL51750.1"/>
    <property type="molecule type" value="Genomic_DNA"/>
</dbReference>
<protein>
    <submittedName>
        <fullName evidence="2">Uncharacterized protein</fullName>
    </submittedName>
</protein>
<evidence type="ECO:0000313" key="3">
    <source>
        <dbReference type="Proteomes" id="UP000441717"/>
    </source>
</evidence>
<keyword evidence="1" id="KW-1133">Transmembrane helix</keyword>
<evidence type="ECO:0000313" key="2">
    <source>
        <dbReference type="EMBL" id="MQL51750.1"/>
    </source>
</evidence>
<feature type="transmembrane region" description="Helical" evidence="1">
    <location>
        <begin position="117"/>
        <end position="135"/>
    </location>
</feature>
<keyword evidence="1" id="KW-0472">Membrane</keyword>
<dbReference type="AlphaFoldDB" id="A0A6N7IP74"/>
<organism evidence="2 3">
    <name type="scientific">Desulfofundulus thermobenzoicus</name>
    <dbReference type="NCBI Taxonomy" id="29376"/>
    <lineage>
        <taxon>Bacteria</taxon>
        <taxon>Bacillati</taxon>
        <taxon>Bacillota</taxon>
        <taxon>Clostridia</taxon>
        <taxon>Eubacteriales</taxon>
        <taxon>Peptococcaceae</taxon>
        <taxon>Desulfofundulus</taxon>
    </lineage>
</organism>
<keyword evidence="1" id="KW-0812">Transmembrane</keyword>
<comment type="caution">
    <text evidence="2">The sequence shown here is derived from an EMBL/GenBank/DDBJ whole genome shotgun (WGS) entry which is preliminary data.</text>
</comment>
<sequence length="196" mass="22473">MRRYYAGRYRPEADLVEELREELLNDLRNSTRGGSYRRPYSRREIAALKRDLYRELQVLRDMEERLQRNGSPEVMTVLRELLDETRTEGLSLRDLVDNLPRNCGGVMSRLPDFFNRGNTLTLLLILLALVSVPALRDKLRPLITAILEHLFALLGSAQQLLAQIKEGVEDIVAEAQFERLKDSLGEKGEQQPPAEG</sequence>
<keyword evidence="3" id="KW-1185">Reference proteome</keyword>
<reference evidence="2 3" key="1">
    <citation type="submission" date="2019-10" db="EMBL/GenBank/DDBJ databases">
        <title>Comparative genomics of sulfur disproportionating microorganisms.</title>
        <authorList>
            <person name="Ward L.M."/>
            <person name="Bertran E."/>
            <person name="Johnston D."/>
        </authorList>
    </citation>
    <scope>NUCLEOTIDE SEQUENCE [LARGE SCALE GENOMIC DNA]</scope>
    <source>
        <strain evidence="2 3">DSM 14055</strain>
    </source>
</reference>
<dbReference type="Proteomes" id="UP000441717">
    <property type="component" value="Unassembled WGS sequence"/>
</dbReference>
<dbReference type="RefSeq" id="WP_152945683.1">
    <property type="nucleotide sequence ID" value="NZ_WHYR01000011.1"/>
</dbReference>
<gene>
    <name evidence="2" type="ORF">GFC01_05635</name>
</gene>
<accession>A0A6N7IP74</accession>
<name>A0A6N7IP74_9FIRM</name>
<evidence type="ECO:0000256" key="1">
    <source>
        <dbReference type="SAM" id="Phobius"/>
    </source>
</evidence>